<organism evidence="1 2">
    <name type="scientific">Lagenidium giganteum</name>
    <dbReference type="NCBI Taxonomy" id="4803"/>
    <lineage>
        <taxon>Eukaryota</taxon>
        <taxon>Sar</taxon>
        <taxon>Stramenopiles</taxon>
        <taxon>Oomycota</taxon>
        <taxon>Peronosporomycetes</taxon>
        <taxon>Pythiales</taxon>
        <taxon>Pythiaceae</taxon>
    </lineage>
</organism>
<dbReference type="AlphaFoldDB" id="A0AAV2YRQ2"/>
<comment type="caution">
    <text evidence="1">The sequence shown here is derived from an EMBL/GenBank/DDBJ whole genome shotgun (WGS) entry which is preliminary data.</text>
</comment>
<reference evidence="1" key="1">
    <citation type="submission" date="2022-11" db="EMBL/GenBank/DDBJ databases">
        <authorList>
            <person name="Morgan W.R."/>
            <person name="Tartar A."/>
        </authorList>
    </citation>
    <scope>NUCLEOTIDE SEQUENCE</scope>
    <source>
        <strain evidence="1">ARSEF 373</strain>
    </source>
</reference>
<evidence type="ECO:0000313" key="1">
    <source>
        <dbReference type="EMBL" id="DAZ95892.1"/>
    </source>
</evidence>
<reference evidence="1" key="2">
    <citation type="journal article" date="2023" name="Microbiol Resour">
        <title>Decontamination and Annotation of the Draft Genome Sequence of the Oomycete Lagenidium giganteum ARSEF 373.</title>
        <authorList>
            <person name="Morgan W.R."/>
            <person name="Tartar A."/>
        </authorList>
    </citation>
    <scope>NUCLEOTIDE SEQUENCE</scope>
    <source>
        <strain evidence="1">ARSEF 373</strain>
    </source>
</reference>
<name>A0AAV2YRQ2_9STRA</name>
<evidence type="ECO:0000313" key="2">
    <source>
        <dbReference type="Proteomes" id="UP001146120"/>
    </source>
</evidence>
<keyword evidence="2" id="KW-1185">Reference proteome</keyword>
<feature type="non-terminal residue" evidence="1">
    <location>
        <position position="1"/>
    </location>
</feature>
<accession>A0AAV2YRQ2</accession>
<dbReference type="Proteomes" id="UP001146120">
    <property type="component" value="Unassembled WGS sequence"/>
</dbReference>
<sequence length="78" mass="8587">ANRRFRFTVSELKALVAVFSLPPQFTTSAGDRVDSVEALAVVCRRLAEPLRWEVCEAEFGRSVKLLSGISAFLNCAGR</sequence>
<proteinExistence type="predicted"/>
<protein>
    <submittedName>
        <fullName evidence="1">Uncharacterized protein</fullName>
    </submittedName>
</protein>
<gene>
    <name evidence="1" type="ORF">N0F65_012603</name>
</gene>
<dbReference type="EMBL" id="DAKRPA010000185">
    <property type="protein sequence ID" value="DAZ95892.1"/>
    <property type="molecule type" value="Genomic_DNA"/>
</dbReference>